<accession>A0A437GYI9</accession>
<dbReference type="Pfam" id="PF07372">
    <property type="entry name" value="DUF1491"/>
    <property type="match status" value="1"/>
</dbReference>
<comment type="caution">
    <text evidence="1">The sequence shown here is derived from an EMBL/GenBank/DDBJ whole genome shotgun (WGS) entry which is preliminary data.</text>
</comment>
<keyword evidence="2" id="KW-1185">Reference proteome</keyword>
<dbReference type="AlphaFoldDB" id="A0A437GYI9"/>
<evidence type="ECO:0000313" key="1">
    <source>
        <dbReference type="EMBL" id="RVQ67738.1"/>
    </source>
</evidence>
<dbReference type="Gene3D" id="3.40.1530.20">
    <property type="entry name" value="Protein of unknown function (DUF1491)"/>
    <property type="match status" value="1"/>
</dbReference>
<protein>
    <submittedName>
        <fullName evidence="1">DUF1491 family protein</fullName>
    </submittedName>
</protein>
<name>A0A437GYI9_9SPHN</name>
<reference evidence="1 2" key="1">
    <citation type="submission" date="2018-12" db="EMBL/GenBank/DDBJ databases">
        <title>Croceicoccus ponticola sp. nov., a lipolytic bacterium isolated from seawater.</title>
        <authorList>
            <person name="Yoon J.-H."/>
        </authorList>
    </citation>
    <scope>NUCLEOTIDE SEQUENCE [LARGE SCALE GENOMIC DNA]</scope>
    <source>
        <strain evidence="1 2">GM-16</strain>
    </source>
</reference>
<dbReference type="Proteomes" id="UP000283003">
    <property type="component" value="Unassembled WGS sequence"/>
</dbReference>
<evidence type="ECO:0000313" key="2">
    <source>
        <dbReference type="Proteomes" id="UP000283003"/>
    </source>
</evidence>
<dbReference type="RefSeq" id="WP_127612247.1">
    <property type="nucleotide sequence ID" value="NZ_RXOL01000002.1"/>
</dbReference>
<proteinExistence type="predicted"/>
<dbReference type="OrthoDB" id="9809136at2"/>
<dbReference type="EMBL" id="RXOL01000002">
    <property type="protein sequence ID" value="RVQ67738.1"/>
    <property type="molecule type" value="Genomic_DNA"/>
</dbReference>
<dbReference type="InterPro" id="IPR009964">
    <property type="entry name" value="DUF1491"/>
</dbReference>
<sequence>MTDARLPAHLEVGAMIRAVEASGGFATVLKKGEREAGSILVITCEKGRDSTLYERMPDLDEGRRWTEIRRQDPENPFDFNDYVEKRGRQDRDCWVVELDIANATQFIPGMT</sequence>
<organism evidence="1 2">
    <name type="scientific">Croceicoccus ponticola</name>
    <dbReference type="NCBI Taxonomy" id="2217664"/>
    <lineage>
        <taxon>Bacteria</taxon>
        <taxon>Pseudomonadati</taxon>
        <taxon>Pseudomonadota</taxon>
        <taxon>Alphaproteobacteria</taxon>
        <taxon>Sphingomonadales</taxon>
        <taxon>Erythrobacteraceae</taxon>
        <taxon>Croceicoccus</taxon>
    </lineage>
</organism>
<gene>
    <name evidence="1" type="ORF">EKN06_07355</name>
</gene>